<feature type="non-terminal residue" evidence="2">
    <location>
        <position position="1"/>
    </location>
</feature>
<feature type="non-terminal residue" evidence="2">
    <location>
        <position position="203"/>
    </location>
</feature>
<feature type="region of interest" description="Disordered" evidence="1">
    <location>
        <begin position="1"/>
        <end position="126"/>
    </location>
</feature>
<feature type="compositionally biased region" description="Gly residues" evidence="1">
    <location>
        <begin position="105"/>
        <end position="115"/>
    </location>
</feature>
<feature type="compositionally biased region" description="Basic residues" evidence="1">
    <location>
        <begin position="20"/>
        <end position="35"/>
    </location>
</feature>
<organism evidence="2">
    <name type="scientific">uncultured Blastococcus sp</name>
    <dbReference type="NCBI Taxonomy" id="217144"/>
    <lineage>
        <taxon>Bacteria</taxon>
        <taxon>Bacillati</taxon>
        <taxon>Actinomycetota</taxon>
        <taxon>Actinomycetes</taxon>
        <taxon>Geodermatophilales</taxon>
        <taxon>Geodermatophilaceae</taxon>
        <taxon>Blastococcus</taxon>
        <taxon>environmental samples</taxon>
    </lineage>
</organism>
<feature type="compositionally biased region" description="Basic residues" evidence="1">
    <location>
        <begin position="60"/>
        <end position="78"/>
    </location>
</feature>
<feature type="compositionally biased region" description="Basic and acidic residues" evidence="1">
    <location>
        <begin position="49"/>
        <end position="59"/>
    </location>
</feature>
<reference evidence="2" key="1">
    <citation type="submission" date="2020-02" db="EMBL/GenBank/DDBJ databases">
        <authorList>
            <person name="Meier V. D."/>
        </authorList>
    </citation>
    <scope>NUCLEOTIDE SEQUENCE</scope>
    <source>
        <strain evidence="2">AVDCRST_MAG52</strain>
    </source>
</reference>
<dbReference type="EMBL" id="CADCTN010000092">
    <property type="protein sequence ID" value="CAA9236815.1"/>
    <property type="molecule type" value="Genomic_DNA"/>
</dbReference>
<feature type="compositionally biased region" description="Basic residues" evidence="1">
    <location>
        <begin position="181"/>
        <end position="195"/>
    </location>
</feature>
<sequence>EHRAHREGRRQRGLQSGRAGLRRRQQRLARRGRRRGPGDRRAARRRPDRRGDRRSDGDRRRPHPRAQRPHRRRARRAGRNGCPDLVQQPGPDALGRRAPRYHPGRGPGRGDAPGGRGDDAGRGEHAWPLAGQHLPLRRGPRHRVHRRHPLLRRAGRDGALVQRRADDPGVHPHPPADAARGHRRPHRARRRHHDRRGVAHPGL</sequence>
<protein>
    <submittedName>
        <fullName evidence="2">Hydrolase in cluster with formaldehyde/S-nitrosomycothiol reductase MscR</fullName>
    </submittedName>
</protein>
<gene>
    <name evidence="2" type="ORF">AVDCRST_MAG52-1406</name>
</gene>
<proteinExistence type="predicted"/>
<evidence type="ECO:0000256" key="1">
    <source>
        <dbReference type="SAM" id="MobiDB-lite"/>
    </source>
</evidence>
<feature type="compositionally biased region" description="Basic and acidic residues" evidence="1">
    <location>
        <begin position="116"/>
        <end position="125"/>
    </location>
</feature>
<name>A0A6J4I099_9ACTN</name>
<dbReference type="GO" id="GO:0016787">
    <property type="term" value="F:hydrolase activity"/>
    <property type="evidence" value="ECO:0007669"/>
    <property type="project" value="UniProtKB-KW"/>
</dbReference>
<feature type="compositionally biased region" description="Basic residues" evidence="1">
    <location>
        <begin position="1"/>
        <end position="12"/>
    </location>
</feature>
<feature type="region of interest" description="Disordered" evidence="1">
    <location>
        <begin position="148"/>
        <end position="203"/>
    </location>
</feature>
<keyword evidence="2" id="KW-0378">Hydrolase</keyword>
<evidence type="ECO:0000313" key="2">
    <source>
        <dbReference type="EMBL" id="CAA9236815.1"/>
    </source>
</evidence>
<accession>A0A6J4I099</accession>
<dbReference type="AlphaFoldDB" id="A0A6J4I099"/>